<feature type="compositionally biased region" description="Polar residues" evidence="1">
    <location>
        <begin position="74"/>
        <end position="90"/>
    </location>
</feature>
<feature type="region of interest" description="Disordered" evidence="1">
    <location>
        <begin position="43"/>
        <end position="126"/>
    </location>
</feature>
<dbReference type="EMBL" id="KV425569">
    <property type="protein sequence ID" value="KZT25816.1"/>
    <property type="molecule type" value="Genomic_DNA"/>
</dbReference>
<sequence>MAFDGRSGEQPSIRQAAPYIAKLVRDIRKTYLINTTFNGLAGIQQTNLPTPTLTTLSRPPNPDTHIPQTPPSSRPHSTSATSNTPRSSSRYPADRTAFELTISSSPRSRTPRQRDPGSEPRLRRAGTRIPRMRRECTGIIDVFSGTSERNIRSRFSSGNLEALVEREDQKRVAGFSALGFD</sequence>
<feature type="compositionally biased region" description="Basic and acidic residues" evidence="1">
    <location>
        <begin position="112"/>
        <end position="122"/>
    </location>
</feature>
<keyword evidence="3" id="KW-1185">Reference proteome</keyword>
<dbReference type="AlphaFoldDB" id="A0A165SX99"/>
<organism evidence="2 3">
    <name type="scientific">Neolentinus lepideus HHB14362 ss-1</name>
    <dbReference type="NCBI Taxonomy" id="1314782"/>
    <lineage>
        <taxon>Eukaryota</taxon>
        <taxon>Fungi</taxon>
        <taxon>Dikarya</taxon>
        <taxon>Basidiomycota</taxon>
        <taxon>Agaricomycotina</taxon>
        <taxon>Agaricomycetes</taxon>
        <taxon>Gloeophyllales</taxon>
        <taxon>Gloeophyllaceae</taxon>
        <taxon>Neolentinus</taxon>
    </lineage>
</organism>
<evidence type="ECO:0000313" key="2">
    <source>
        <dbReference type="EMBL" id="KZT25816.1"/>
    </source>
</evidence>
<evidence type="ECO:0000256" key="1">
    <source>
        <dbReference type="SAM" id="MobiDB-lite"/>
    </source>
</evidence>
<evidence type="ECO:0000313" key="3">
    <source>
        <dbReference type="Proteomes" id="UP000076761"/>
    </source>
</evidence>
<name>A0A165SX99_9AGAM</name>
<accession>A0A165SX99</accession>
<protein>
    <submittedName>
        <fullName evidence="2">Uncharacterized protein</fullName>
    </submittedName>
</protein>
<proteinExistence type="predicted"/>
<feature type="compositionally biased region" description="Low complexity" evidence="1">
    <location>
        <begin position="46"/>
        <end position="58"/>
    </location>
</feature>
<dbReference type="InParanoid" id="A0A165SX99"/>
<gene>
    <name evidence="2" type="ORF">NEOLEDRAFT_1177974</name>
</gene>
<dbReference type="Proteomes" id="UP000076761">
    <property type="component" value="Unassembled WGS sequence"/>
</dbReference>
<reference evidence="2 3" key="1">
    <citation type="journal article" date="2016" name="Mol. Biol. Evol.">
        <title>Comparative Genomics of Early-Diverging Mushroom-Forming Fungi Provides Insights into the Origins of Lignocellulose Decay Capabilities.</title>
        <authorList>
            <person name="Nagy L.G."/>
            <person name="Riley R."/>
            <person name="Tritt A."/>
            <person name="Adam C."/>
            <person name="Daum C."/>
            <person name="Floudas D."/>
            <person name="Sun H."/>
            <person name="Yadav J.S."/>
            <person name="Pangilinan J."/>
            <person name="Larsson K.H."/>
            <person name="Matsuura K."/>
            <person name="Barry K."/>
            <person name="Labutti K."/>
            <person name="Kuo R."/>
            <person name="Ohm R.A."/>
            <person name="Bhattacharya S.S."/>
            <person name="Shirouzu T."/>
            <person name="Yoshinaga Y."/>
            <person name="Martin F.M."/>
            <person name="Grigoriev I.V."/>
            <person name="Hibbett D.S."/>
        </authorList>
    </citation>
    <scope>NUCLEOTIDE SEQUENCE [LARGE SCALE GENOMIC DNA]</scope>
    <source>
        <strain evidence="2 3">HHB14362 ss-1</strain>
    </source>
</reference>